<evidence type="ECO:0000313" key="9">
    <source>
        <dbReference type="Proteomes" id="UP001565927"/>
    </source>
</evidence>
<evidence type="ECO:0000313" key="8">
    <source>
        <dbReference type="EMBL" id="MEZ0166123.1"/>
    </source>
</evidence>
<dbReference type="Pfam" id="PF06081">
    <property type="entry name" value="ArAE_1"/>
    <property type="match status" value="1"/>
</dbReference>
<feature type="transmembrane region" description="Helical" evidence="7">
    <location>
        <begin position="119"/>
        <end position="136"/>
    </location>
</feature>
<keyword evidence="3 7" id="KW-0812">Transmembrane</keyword>
<feature type="compositionally biased region" description="Basic residues" evidence="6">
    <location>
        <begin position="387"/>
        <end position="396"/>
    </location>
</feature>
<evidence type="ECO:0000256" key="5">
    <source>
        <dbReference type="ARBA" id="ARBA00023136"/>
    </source>
</evidence>
<feature type="transmembrane region" description="Helical" evidence="7">
    <location>
        <begin position="95"/>
        <end position="112"/>
    </location>
</feature>
<dbReference type="InterPro" id="IPR010343">
    <property type="entry name" value="ArAE_1"/>
</dbReference>
<evidence type="ECO:0000256" key="6">
    <source>
        <dbReference type="SAM" id="MobiDB-lite"/>
    </source>
</evidence>
<dbReference type="EMBL" id="JBGFTU010000018">
    <property type="protein sequence ID" value="MEZ0166123.1"/>
    <property type="molecule type" value="Genomic_DNA"/>
</dbReference>
<organism evidence="8 9">
    <name type="scientific">Kineococcus halophytocola</name>
    <dbReference type="NCBI Taxonomy" id="3234027"/>
    <lineage>
        <taxon>Bacteria</taxon>
        <taxon>Bacillati</taxon>
        <taxon>Actinomycetota</taxon>
        <taxon>Actinomycetes</taxon>
        <taxon>Kineosporiales</taxon>
        <taxon>Kineosporiaceae</taxon>
        <taxon>Kineococcus</taxon>
    </lineage>
</organism>
<feature type="transmembrane region" description="Helical" evidence="7">
    <location>
        <begin position="142"/>
        <end position="160"/>
    </location>
</feature>
<evidence type="ECO:0000256" key="3">
    <source>
        <dbReference type="ARBA" id="ARBA00022692"/>
    </source>
</evidence>
<keyword evidence="9" id="KW-1185">Reference proteome</keyword>
<dbReference type="Proteomes" id="UP001565927">
    <property type="component" value="Unassembled WGS sequence"/>
</dbReference>
<sequence length="396" mass="42748">MRQGRPAALTFLAHRPRIGLAFRTALAATLAWVIALALPGEIPDTYPYFAPLGAVVGCYSTVRSSVRNSARAVTAIVCGALLSVGTAELLGRDLVVIPVVVFLATLLAGWRFLDGQGSWVLTVGLFVLVVGVQHPVQYALGYTTLTLLGGCVAVAVNTLLPSLPVAQSRDALHTLARTLADQLDDLAEGLRRDDPPGPREWAQRLRSVAPVRESLRASRQETEESVSGNLRARRNLELVREQHVTGVALENVAVRVEELTELLVEALTPRDEEVALPTGLRGPTAEALAALAVVLRTQDGQEDRRPALWEAVRRLSAAETAAQFPTDRDRQAAGAVVTGLRRCLGALDVRDPESETSDDEAFVPTPWVRPDPPGSHGGLGRTGPGRWRARLRRSRR</sequence>
<keyword evidence="2" id="KW-1003">Cell membrane</keyword>
<comment type="subcellular location">
    <subcellularLocation>
        <location evidence="1">Cell membrane</location>
        <topology evidence="1">Multi-pass membrane protein</topology>
    </subcellularLocation>
</comment>
<reference evidence="8 9" key="1">
    <citation type="submission" date="2024-07" db="EMBL/GenBank/DDBJ databases">
        <authorList>
            <person name="Thanompreechachai J."/>
            <person name="Duangmal K."/>
        </authorList>
    </citation>
    <scope>NUCLEOTIDE SEQUENCE [LARGE SCALE GENOMIC DNA]</scope>
    <source>
        <strain evidence="8 9">LSe6-4</strain>
    </source>
</reference>
<accession>A0ABV4H3H0</accession>
<evidence type="ECO:0000256" key="4">
    <source>
        <dbReference type="ARBA" id="ARBA00022989"/>
    </source>
</evidence>
<keyword evidence="4 7" id="KW-1133">Transmembrane helix</keyword>
<dbReference type="RefSeq" id="WP_370442347.1">
    <property type="nucleotide sequence ID" value="NZ_JBGFTU010000018.1"/>
</dbReference>
<protein>
    <submittedName>
        <fullName evidence="8">Aromatic acid exporter family protein</fullName>
    </submittedName>
</protein>
<keyword evidence="5 7" id="KW-0472">Membrane</keyword>
<name>A0ABV4H3H0_9ACTN</name>
<evidence type="ECO:0000256" key="1">
    <source>
        <dbReference type="ARBA" id="ARBA00004651"/>
    </source>
</evidence>
<gene>
    <name evidence="8" type="ORF">AB2L27_15295</name>
</gene>
<comment type="caution">
    <text evidence="8">The sequence shown here is derived from an EMBL/GenBank/DDBJ whole genome shotgun (WGS) entry which is preliminary data.</text>
</comment>
<proteinExistence type="predicted"/>
<evidence type="ECO:0000256" key="7">
    <source>
        <dbReference type="SAM" id="Phobius"/>
    </source>
</evidence>
<evidence type="ECO:0000256" key="2">
    <source>
        <dbReference type="ARBA" id="ARBA00022475"/>
    </source>
</evidence>
<feature type="region of interest" description="Disordered" evidence="6">
    <location>
        <begin position="349"/>
        <end position="396"/>
    </location>
</feature>
<feature type="transmembrane region" description="Helical" evidence="7">
    <location>
        <begin position="20"/>
        <end position="39"/>
    </location>
</feature>